<dbReference type="RefSeq" id="WP_145081542.1">
    <property type="nucleotide sequence ID" value="NZ_CP036298.1"/>
</dbReference>
<reference evidence="1 2" key="1">
    <citation type="submission" date="2019-02" db="EMBL/GenBank/DDBJ databases">
        <title>Deep-cultivation of Planctomycetes and their phenomic and genomic characterization uncovers novel biology.</title>
        <authorList>
            <person name="Wiegand S."/>
            <person name="Jogler M."/>
            <person name="Boedeker C."/>
            <person name="Pinto D."/>
            <person name="Vollmers J."/>
            <person name="Rivas-Marin E."/>
            <person name="Kohn T."/>
            <person name="Peeters S.H."/>
            <person name="Heuer A."/>
            <person name="Rast P."/>
            <person name="Oberbeckmann S."/>
            <person name="Bunk B."/>
            <person name="Jeske O."/>
            <person name="Meyerdierks A."/>
            <person name="Storesund J.E."/>
            <person name="Kallscheuer N."/>
            <person name="Luecker S."/>
            <person name="Lage O.M."/>
            <person name="Pohl T."/>
            <person name="Merkel B.J."/>
            <person name="Hornburger P."/>
            <person name="Mueller R.-W."/>
            <person name="Bruemmer F."/>
            <person name="Labrenz M."/>
            <person name="Spormann A.M."/>
            <person name="Op den Camp H."/>
            <person name="Overmann J."/>
            <person name="Amann R."/>
            <person name="Jetten M.S.M."/>
            <person name="Mascher T."/>
            <person name="Medema M.H."/>
            <person name="Devos D.P."/>
            <person name="Kaster A.-K."/>
            <person name="Ovreas L."/>
            <person name="Rohde M."/>
            <person name="Galperin M.Y."/>
            <person name="Jogler C."/>
        </authorList>
    </citation>
    <scope>NUCLEOTIDE SEQUENCE [LARGE SCALE GENOMIC DNA]</scope>
    <source>
        <strain evidence="1 2">Q31a</strain>
    </source>
</reference>
<evidence type="ECO:0000313" key="1">
    <source>
        <dbReference type="EMBL" id="QDV25872.1"/>
    </source>
</evidence>
<dbReference type="AlphaFoldDB" id="A0A518GB90"/>
<name>A0A518GB90_9BACT</name>
<dbReference type="EMBL" id="CP036298">
    <property type="protein sequence ID" value="QDV25872.1"/>
    <property type="molecule type" value="Genomic_DNA"/>
</dbReference>
<accession>A0A518GB90</accession>
<dbReference type="OrthoDB" id="290163at2"/>
<protein>
    <recommendedName>
        <fullName evidence="3">DUF2383 domain-containing protein</fullName>
    </recommendedName>
</protein>
<gene>
    <name evidence="1" type="ORF">Q31a_42000</name>
</gene>
<dbReference type="Proteomes" id="UP000318017">
    <property type="component" value="Chromosome"/>
</dbReference>
<keyword evidence="2" id="KW-1185">Reference proteome</keyword>
<proteinExistence type="predicted"/>
<organism evidence="1 2">
    <name type="scientific">Aureliella helgolandensis</name>
    <dbReference type="NCBI Taxonomy" id="2527968"/>
    <lineage>
        <taxon>Bacteria</taxon>
        <taxon>Pseudomonadati</taxon>
        <taxon>Planctomycetota</taxon>
        <taxon>Planctomycetia</taxon>
        <taxon>Pirellulales</taxon>
        <taxon>Pirellulaceae</taxon>
        <taxon>Aureliella</taxon>
    </lineage>
</organism>
<evidence type="ECO:0008006" key="3">
    <source>
        <dbReference type="Google" id="ProtNLM"/>
    </source>
</evidence>
<sequence>MTSGNKTTDAALRQIFRTMDGNQAQEIREAYYKAVEGLMTLAEALEIADATQPESESAGTLLTEHFHAIEALDAMKRSRLGAVL</sequence>
<evidence type="ECO:0000313" key="2">
    <source>
        <dbReference type="Proteomes" id="UP000318017"/>
    </source>
</evidence>
<dbReference type="KEGG" id="ahel:Q31a_42000"/>